<evidence type="ECO:0000313" key="2">
    <source>
        <dbReference type="EMBL" id="REE80184.1"/>
    </source>
</evidence>
<feature type="domain" description="GGDEF" evidence="1">
    <location>
        <begin position="1276"/>
        <end position="1409"/>
    </location>
</feature>
<dbReference type="EMBL" id="QTTN01000021">
    <property type="protein sequence ID" value="REE80184.1"/>
    <property type="molecule type" value="Genomic_DNA"/>
</dbReference>
<dbReference type="SUPFAM" id="SSF55073">
    <property type="entry name" value="Nucleotide cyclase"/>
    <property type="match status" value="1"/>
</dbReference>
<dbReference type="GO" id="GO:1902201">
    <property type="term" value="P:negative regulation of bacterial-type flagellum-dependent cell motility"/>
    <property type="evidence" value="ECO:0007669"/>
    <property type="project" value="TreeGrafter"/>
</dbReference>
<reference evidence="2 3" key="1">
    <citation type="submission" date="2018-08" db="EMBL/GenBank/DDBJ databases">
        <title>Genomic Encyclopedia of Type Strains, Phase III (KMG-III): the genomes of soil and plant-associated and newly described type strains.</title>
        <authorList>
            <person name="Whitman W."/>
        </authorList>
    </citation>
    <scope>NUCLEOTIDE SEQUENCE [LARGE SCALE GENOMIC DNA]</scope>
    <source>
        <strain evidence="2 3">CGMCC 1.10966</strain>
    </source>
</reference>
<dbReference type="Gene3D" id="3.30.70.270">
    <property type="match status" value="1"/>
</dbReference>
<dbReference type="InterPro" id="IPR050469">
    <property type="entry name" value="Diguanylate_Cyclase"/>
</dbReference>
<dbReference type="NCBIfam" id="TIGR00254">
    <property type="entry name" value="GGDEF"/>
    <property type="match status" value="1"/>
</dbReference>
<dbReference type="GO" id="GO:0005886">
    <property type="term" value="C:plasma membrane"/>
    <property type="evidence" value="ECO:0007669"/>
    <property type="project" value="TreeGrafter"/>
</dbReference>
<sequence>MNERLLSIDTVTPQLGDAYMRFSPRTWRFFERGQVMKRIEQWQAIALNGHGLRGIVDWTETEGELVARLTPPSEGYVSFEAFSSMDGLTDSDRAQVMTSLMDTLGLLHANQFYIGFLSPDMISVHPKLLKVMLCLQPFPSVYPFLDYYIKDYPFELFSTYCRTHTIGRASDFFAAGTIMRELFHGHLVYPPLKVLYERLIGEPSFLFIEEAADEISRIYGLPREQCEPVIGPDAHAWLYHSEPPISQESQRQFRRFLRSEGAKQIALIHEDESLISEVLRFHMNEVLEKQSFVTIKCSDVPFSTIMEMANKVSTSLVTLYFPEAEPQFQALARRQRQLVQHYYFGKNVSEAFGEWMLRFYQQLIALIPADNIFLIFDDCSNMDLESFQLFKYTWNRYAEQLPRLFAVFCGKAMVESELNEDMYHIQFLPRNAASYSGLMRKRLCRVEQQTLHKLANWLSDQAIDPKYTSMMLEAFIDQGLLQLTPSGWVTGERHLPAEGTNPITIVERNLDQLSKEETELLALFCCLPTPIRAWNLFNLNKLPLGQLYVTLHRLAKLGLILFFHQNSVFVHNNVKVRLALRYDMAQACTRAVDYMLKLEKYPSLTMLSLVRKSGDKRREYALLMLFFRRNRKALSSEQSRLLLEQLIELHEQLRRPAMHCFYRLILPVYNGFREMKRCEEVCMKLYELRGRDGDRFKWMFYKMLQNELDLADHKEELFAYLENPNHKLSDKLDALCPLVANRVYLNLEQHEKEFIKELYIGQIYPNRHLIPEWEFIDSSYYCIAFIFENFPQLNTWGLALLNKVESMLHYSFYPDLILRVYNMYIHQNNARMARGYIEKVITGATQLGHPNMLEVGHANGMEVSLILGDMPAFHYHWHQLVDIKRRDVLEGVRDMIRMYACESRQWELLDRMGQIPDASDYTKMRMELYRIYAAHRKGERIIPRSDIQEEQPALFVGALRLLQLGSVEEACRQLQQCILHAERTARFPVLEGWIFRELLLAMLSIQPVSETITIGEIGDWLNRFKEFIETDAYDMFWADYYYISAVRELRQGAVTNGMLLLRKAINAYYLIQQNERAEEVKREMEAYMVPVGLPVGWELADNAFVAQIMNERRSFLEQSLDYLTTIRLFDRLPDTLNLSMVIDRVTFALFEYYPVAYASILFDLPFHKSQNYYSAFGPIGRNMLDEYRAGENQLQRVSFTLFGAKHRSIRMDVYLHQLNDNVGHQLDQLLHIVKPHIANAVLYEEMMIDSLTGLYLRQHFMDRLVQEVEISQKYGLDVSVLMIDLDNFRKVNELGHQVGDEVLQRIADTIRSLLSQHDIPGRYGGEEMLIILPKTDGKHALQLASDIRKQIELEFGSGVGQPYKVTVSIGVASMELCRAETAEELIRCADDAEIKAKKTGKNKVVAAWLMG</sequence>
<proteinExistence type="predicted"/>
<dbReference type="RefSeq" id="WP_116190345.1">
    <property type="nucleotide sequence ID" value="NZ_QTTN01000021.1"/>
</dbReference>
<dbReference type="GO" id="GO:0052621">
    <property type="term" value="F:diguanylate cyclase activity"/>
    <property type="evidence" value="ECO:0007669"/>
    <property type="project" value="TreeGrafter"/>
</dbReference>
<dbReference type="InterPro" id="IPR000160">
    <property type="entry name" value="GGDEF_dom"/>
</dbReference>
<name>A0A3D9RRP8_9BACL</name>
<dbReference type="CDD" id="cd01949">
    <property type="entry name" value="GGDEF"/>
    <property type="match status" value="1"/>
</dbReference>
<dbReference type="PANTHER" id="PTHR45138">
    <property type="entry name" value="REGULATORY COMPONENTS OF SENSORY TRANSDUCTION SYSTEM"/>
    <property type="match status" value="1"/>
</dbReference>
<dbReference type="PROSITE" id="PS50887">
    <property type="entry name" value="GGDEF"/>
    <property type="match status" value="1"/>
</dbReference>
<dbReference type="OrthoDB" id="2479961at2"/>
<dbReference type="GO" id="GO:0043709">
    <property type="term" value="P:cell adhesion involved in single-species biofilm formation"/>
    <property type="evidence" value="ECO:0007669"/>
    <property type="project" value="TreeGrafter"/>
</dbReference>
<dbReference type="Proteomes" id="UP000256304">
    <property type="component" value="Unassembled WGS sequence"/>
</dbReference>
<dbReference type="FunFam" id="3.30.70.270:FF:000001">
    <property type="entry name" value="Diguanylate cyclase domain protein"/>
    <property type="match status" value="1"/>
</dbReference>
<dbReference type="SMART" id="SM00267">
    <property type="entry name" value="GGDEF"/>
    <property type="match status" value="1"/>
</dbReference>
<evidence type="ECO:0000313" key="3">
    <source>
        <dbReference type="Proteomes" id="UP000256304"/>
    </source>
</evidence>
<dbReference type="Pfam" id="PF00990">
    <property type="entry name" value="GGDEF"/>
    <property type="match status" value="1"/>
</dbReference>
<organism evidence="2 3">
    <name type="scientific">Paenibacillus taihuensis</name>
    <dbReference type="NCBI Taxonomy" id="1156355"/>
    <lineage>
        <taxon>Bacteria</taxon>
        <taxon>Bacillati</taxon>
        <taxon>Bacillota</taxon>
        <taxon>Bacilli</taxon>
        <taxon>Bacillales</taxon>
        <taxon>Paenibacillaceae</taxon>
        <taxon>Paenibacillus</taxon>
    </lineage>
</organism>
<dbReference type="PANTHER" id="PTHR45138:SF9">
    <property type="entry name" value="DIGUANYLATE CYCLASE DGCM-RELATED"/>
    <property type="match status" value="1"/>
</dbReference>
<dbReference type="InterPro" id="IPR029787">
    <property type="entry name" value="Nucleotide_cyclase"/>
</dbReference>
<gene>
    <name evidence="2" type="ORF">A8990_12133</name>
</gene>
<protein>
    <submittedName>
        <fullName evidence="2">Diguanylate cyclase (GGDEF)-like protein</fullName>
    </submittedName>
</protein>
<evidence type="ECO:0000259" key="1">
    <source>
        <dbReference type="PROSITE" id="PS50887"/>
    </source>
</evidence>
<dbReference type="InterPro" id="IPR043128">
    <property type="entry name" value="Rev_trsase/Diguanyl_cyclase"/>
</dbReference>
<comment type="caution">
    <text evidence="2">The sequence shown here is derived from an EMBL/GenBank/DDBJ whole genome shotgun (WGS) entry which is preliminary data.</text>
</comment>
<keyword evidence="3" id="KW-1185">Reference proteome</keyword>
<accession>A0A3D9RRP8</accession>